<dbReference type="PROSITE" id="PS51257">
    <property type="entry name" value="PROKAR_LIPOPROTEIN"/>
    <property type="match status" value="1"/>
</dbReference>
<dbReference type="Proteomes" id="UP001267003">
    <property type="component" value="Unassembled WGS sequence"/>
</dbReference>
<dbReference type="KEGG" id="lpg:BB562_07120"/>
<evidence type="ECO:0000256" key="1">
    <source>
        <dbReference type="SAM" id="SignalP"/>
    </source>
</evidence>
<evidence type="ECO:0000313" key="7">
    <source>
        <dbReference type="Proteomes" id="UP000276249"/>
    </source>
</evidence>
<reference evidence="2" key="3">
    <citation type="submission" date="2023-08" db="EMBL/GenBank/DDBJ databases">
        <authorList>
            <person name="Page C.A."/>
            <person name="Perez-Diaz I.M."/>
        </authorList>
    </citation>
    <scope>NUCLEOTIDE SEQUENCE</scope>
    <source>
        <strain evidence="3">1.8.9</strain>
        <strain evidence="2">7.8.46</strain>
    </source>
</reference>
<dbReference type="EMBL" id="PVOB01000005">
    <property type="protein sequence ID" value="PRO96229.1"/>
    <property type="molecule type" value="Genomic_DNA"/>
</dbReference>
<evidence type="ECO:0000313" key="5">
    <source>
        <dbReference type="EMBL" id="RMW44980.1"/>
    </source>
</evidence>
<feature type="chain" id="PRO_5044576918" description="Lipoprotein" evidence="1">
    <location>
        <begin position="21"/>
        <end position="226"/>
    </location>
</feature>
<sequence length="226" mass="24947">MNLKKAVTFGAMLTIGMVMSGCGKSLSAESHDSHNGFTIPVTGKSSESAIYWNTDADGTSKVKTKNGKFSFEIPSKAHKFTIDISNNKDMSDAKTIDFKGETAIAEYSTFYDAYDFHDGNSINFLPTAPLADKNYADDTKNNAFSIHTDDGKLLGLNVYTQYDYSWFNEIVYVIGDSLNADTATLEAGVKSASEKPNQYITKKSGKINYTFVINTKKDTYQMFVHS</sequence>
<dbReference type="RefSeq" id="WP_101873337.1">
    <property type="nucleotide sequence ID" value="NZ_BOUG01000010.1"/>
</dbReference>
<evidence type="ECO:0000313" key="4">
    <source>
        <dbReference type="EMBL" id="PRO96229.1"/>
    </source>
</evidence>
<dbReference type="Proteomes" id="UP000238378">
    <property type="component" value="Unassembled WGS sequence"/>
</dbReference>
<dbReference type="EMBL" id="JAVLAQ010000001">
    <property type="protein sequence ID" value="MDT6988543.1"/>
    <property type="molecule type" value="Genomic_DNA"/>
</dbReference>
<evidence type="ECO:0000313" key="3">
    <source>
        <dbReference type="EMBL" id="MDT7038782.1"/>
    </source>
</evidence>
<protein>
    <recommendedName>
        <fullName evidence="8">Lipoprotein</fullName>
    </recommendedName>
</protein>
<proteinExistence type="predicted"/>
<evidence type="ECO:0000313" key="2">
    <source>
        <dbReference type="EMBL" id="MDT6988543.1"/>
    </source>
</evidence>
<gene>
    <name evidence="4" type="ORF">C6Y08_00405</name>
    <name evidence="5" type="ORF">D6U18_13980</name>
    <name evidence="2" type="ORF">RI536_00160</name>
    <name evidence="3" type="ORF">RI555_07275</name>
</gene>
<organism evidence="5 7">
    <name type="scientific">Lactiplantibacillus pentosus</name>
    <name type="common">Lactobacillus pentosus</name>
    <dbReference type="NCBI Taxonomy" id="1589"/>
    <lineage>
        <taxon>Bacteria</taxon>
        <taxon>Bacillati</taxon>
        <taxon>Bacillota</taxon>
        <taxon>Bacilli</taxon>
        <taxon>Lactobacillales</taxon>
        <taxon>Lactobacillaceae</taxon>
        <taxon>Lactiplantibacillus</taxon>
    </lineage>
</organism>
<evidence type="ECO:0000313" key="6">
    <source>
        <dbReference type="Proteomes" id="UP000238378"/>
    </source>
</evidence>
<feature type="signal peptide" evidence="1">
    <location>
        <begin position="1"/>
        <end position="20"/>
    </location>
</feature>
<dbReference type="Proteomes" id="UP001263852">
    <property type="component" value="Unassembled WGS sequence"/>
</dbReference>
<accession>A0A2K9I0N6</accession>
<reference evidence="4 6" key="1">
    <citation type="submission" date="2018-03" db="EMBL/GenBank/DDBJ databases">
        <title>Draft Genome Sequences of six Lactobacillus pentosus Strains Isolated from Brines of Traditionally Fermented Spanish-Style Green Table Olives.</title>
        <authorList>
            <person name="Calero-Delgado B."/>
            <person name="Martin-Platero A.M."/>
            <person name="Perez-Pulido A.J."/>
            <person name="Benitez-Cabello A."/>
            <person name="Casimiro-Soriguer C.S."/>
            <person name="Martinez-Bueno M."/>
            <person name="Arroyo-Lopez F.N."/>
            <person name="Rodriguez-Gomez F."/>
            <person name="Bautista-Gallego J."/>
            <person name="Garrido-Fernandez A."/>
            <person name="Jimenez-Diaz R."/>
        </authorList>
    </citation>
    <scope>NUCLEOTIDE SEQUENCE [LARGE SCALE GENOMIC DNA]</scope>
    <source>
        <strain evidence="4 6">IG2</strain>
    </source>
</reference>
<evidence type="ECO:0008006" key="8">
    <source>
        <dbReference type="Google" id="ProtNLM"/>
    </source>
</evidence>
<keyword evidence="6" id="KW-1185">Reference proteome</keyword>
<dbReference type="EMBL" id="RDCJ01000107">
    <property type="protein sequence ID" value="RMW44980.1"/>
    <property type="molecule type" value="Genomic_DNA"/>
</dbReference>
<dbReference type="EMBL" id="JAVLAO010000001">
    <property type="protein sequence ID" value="MDT7038782.1"/>
    <property type="molecule type" value="Genomic_DNA"/>
</dbReference>
<comment type="caution">
    <text evidence="5">The sequence shown here is derived from an EMBL/GenBank/DDBJ whole genome shotgun (WGS) entry which is preliminary data.</text>
</comment>
<dbReference type="Proteomes" id="UP000276249">
    <property type="component" value="Unassembled WGS sequence"/>
</dbReference>
<name>A0A2K9I0N6_LACPE</name>
<dbReference type="AlphaFoldDB" id="A0A2K9I0N6"/>
<keyword evidence="1" id="KW-0732">Signal</keyword>
<reference evidence="5 7" key="2">
    <citation type="submission" date="2018-10" db="EMBL/GenBank/DDBJ databases">
        <title>Genome sequences of five Lactobacillus pentosus strains isolated from brines of traditionally fermented spanish-style green table olives and differences between them.</title>
        <authorList>
            <person name="Jimenez Diaz R."/>
        </authorList>
    </citation>
    <scope>NUCLEOTIDE SEQUENCE [LARGE SCALE GENOMIC DNA]</scope>
    <source>
        <strain evidence="5 7">IG10</strain>
    </source>
</reference>